<dbReference type="EMBL" id="CP010537">
    <property type="protein sequence ID" value="AJG24161.1"/>
    <property type="molecule type" value="Genomic_DNA"/>
</dbReference>
<organism evidence="1 2">
    <name type="scientific">Cupriavidus basilensis</name>
    <dbReference type="NCBI Taxonomy" id="68895"/>
    <lineage>
        <taxon>Bacteria</taxon>
        <taxon>Pseudomonadati</taxon>
        <taxon>Pseudomonadota</taxon>
        <taxon>Betaproteobacteria</taxon>
        <taxon>Burkholderiales</taxon>
        <taxon>Burkholderiaceae</taxon>
        <taxon>Cupriavidus</taxon>
    </lineage>
</organism>
<dbReference type="OrthoDB" id="195104at2"/>
<accession>A0A0C4YUA2</accession>
<name>A0A0C4YUA2_9BURK</name>
<reference evidence="1 2" key="1">
    <citation type="journal article" date="2015" name="Genome Announc.">
        <title>Complete Genome Sequence of Cupriavidus basilensis 4G11, Isolated from the Oak Ridge Field Research Center Site.</title>
        <authorList>
            <person name="Ray J."/>
            <person name="Waters R.J."/>
            <person name="Skerker J.M."/>
            <person name="Kuehl J.V."/>
            <person name="Price M.N."/>
            <person name="Huang J."/>
            <person name="Chakraborty R."/>
            <person name="Arkin A.P."/>
            <person name="Deutschbauer A."/>
        </authorList>
    </citation>
    <scope>NUCLEOTIDE SEQUENCE [LARGE SCALE GENOMIC DNA]</scope>
    <source>
        <strain evidence="1">4G11</strain>
    </source>
</reference>
<protein>
    <submittedName>
        <fullName evidence="1">NAD/NADP transhydrogenase alpha subunit</fullName>
    </submittedName>
</protein>
<dbReference type="STRING" id="68895.RR42_s2579"/>
<dbReference type="AlphaFoldDB" id="A0A0C4YUA2"/>
<evidence type="ECO:0000313" key="2">
    <source>
        <dbReference type="Proteomes" id="UP000031843"/>
    </source>
</evidence>
<gene>
    <name evidence="1" type="ORF">RR42_s2579</name>
</gene>
<dbReference type="RefSeq" id="WP_043356201.1">
    <property type="nucleotide sequence ID" value="NZ_CP010537.1"/>
</dbReference>
<evidence type="ECO:0000313" key="1">
    <source>
        <dbReference type="EMBL" id="AJG24161.1"/>
    </source>
</evidence>
<proteinExistence type="predicted"/>
<dbReference type="InterPro" id="IPR023846">
    <property type="entry name" value="CHP04042_MSMEG0570"/>
</dbReference>
<dbReference type="KEGG" id="cbw:RR42_s2579"/>
<sequence>MPVTHFRIRWPDQSEATCYSPSSVVTEFFVPGQDYTLDAFLAIARQALGSASERVRAKYGYACSSAMDQLEQIETTAARFCAQPHATVRVLGFGR</sequence>
<dbReference type="Proteomes" id="UP000031843">
    <property type="component" value="Chromosome secondary"/>
</dbReference>
<keyword evidence="2" id="KW-1185">Reference proteome</keyword>
<dbReference type="NCBIfam" id="TIGR04042">
    <property type="entry name" value="MSMEG_0570_fam"/>
    <property type="match status" value="1"/>
</dbReference>